<feature type="region of interest" description="Disordered" evidence="1">
    <location>
        <begin position="52"/>
        <end position="135"/>
    </location>
</feature>
<feature type="compositionally biased region" description="Basic and acidic residues" evidence="1">
    <location>
        <begin position="60"/>
        <end position="81"/>
    </location>
</feature>
<reference evidence="2 3" key="1">
    <citation type="submission" date="2019-04" db="EMBL/GenBank/DDBJ databases">
        <title>Draft genome sequences of Streptomyces avermitilis ATCC 31267.</title>
        <authorList>
            <person name="Komaki H."/>
            <person name="Tamura T."/>
            <person name="Hosoyama A."/>
        </authorList>
    </citation>
    <scope>NUCLEOTIDE SEQUENCE [LARGE SCALE GENOMIC DNA]</scope>
    <source>
        <strain evidence="2 3">ATCC 31267</strain>
    </source>
</reference>
<accession>A0A4D4MPI0</accession>
<dbReference type="EMBL" id="BJHY01000001">
    <property type="protein sequence ID" value="GDY73077.1"/>
    <property type="molecule type" value="Genomic_DNA"/>
</dbReference>
<proteinExistence type="predicted"/>
<gene>
    <name evidence="2" type="ORF">SAV31267_025620</name>
</gene>
<evidence type="ECO:0000313" key="2">
    <source>
        <dbReference type="EMBL" id="GDY73077.1"/>
    </source>
</evidence>
<comment type="caution">
    <text evidence="2">The sequence shown here is derived from an EMBL/GenBank/DDBJ whole genome shotgun (WGS) entry which is preliminary data.</text>
</comment>
<dbReference type="Proteomes" id="UP000299211">
    <property type="component" value="Unassembled WGS sequence"/>
</dbReference>
<sequence>MRHRADVRLPAPHTDAHGLHAGHLHGPVAQRQRGGFPVQSGPYVGVCAAHRQEAAQTGSRGEHEQPDAEGGGETRADEHPGVVEGPLGELTGQESAPVHGGPVGAYGHDVVQEEAGAEEDDQGEEARRDTAGRPEAAVAGALVGGRDRARFVGLRGGGPAGVRVVGLLDDRQPLRALVSLVSLGLAHCVLPCAAPGAGARCSRSTWTATSCTSIPVKAPTRSAT</sequence>
<protein>
    <submittedName>
        <fullName evidence="2">Uncharacterized protein</fullName>
    </submittedName>
</protein>
<evidence type="ECO:0000313" key="3">
    <source>
        <dbReference type="Proteomes" id="UP000299211"/>
    </source>
</evidence>
<evidence type="ECO:0000256" key="1">
    <source>
        <dbReference type="SAM" id="MobiDB-lite"/>
    </source>
</evidence>
<name>A0A4D4MPI0_STRAX</name>
<organism evidence="2 3">
    <name type="scientific">Streptomyces avermitilis</name>
    <dbReference type="NCBI Taxonomy" id="33903"/>
    <lineage>
        <taxon>Bacteria</taxon>
        <taxon>Bacillati</taxon>
        <taxon>Actinomycetota</taxon>
        <taxon>Actinomycetes</taxon>
        <taxon>Kitasatosporales</taxon>
        <taxon>Streptomycetaceae</taxon>
        <taxon>Streptomyces</taxon>
    </lineage>
</organism>
<dbReference type="AlphaFoldDB" id="A0A4D4MPI0"/>
<feature type="region of interest" description="Disordered" evidence="1">
    <location>
        <begin position="1"/>
        <end position="22"/>
    </location>
</feature>